<dbReference type="InterPro" id="IPR006379">
    <property type="entry name" value="HAD-SF_hydro_IIB"/>
</dbReference>
<dbReference type="GO" id="GO:0046872">
    <property type="term" value="F:metal ion binding"/>
    <property type="evidence" value="ECO:0007669"/>
    <property type="project" value="UniProtKB-KW"/>
</dbReference>
<name>A0A4R2KUK0_9FIRM</name>
<evidence type="ECO:0000256" key="5">
    <source>
        <dbReference type="ARBA" id="ARBA00034778"/>
    </source>
</evidence>
<dbReference type="InterPro" id="IPR000150">
    <property type="entry name" value="Cof"/>
</dbReference>
<evidence type="ECO:0000256" key="4">
    <source>
        <dbReference type="ARBA" id="ARBA00022842"/>
    </source>
</evidence>
<dbReference type="NCBIfam" id="TIGR01484">
    <property type="entry name" value="HAD-SF-IIB"/>
    <property type="match status" value="1"/>
</dbReference>
<keyword evidence="2" id="KW-0479">Metal-binding</keyword>
<dbReference type="SFLD" id="SFLDS00003">
    <property type="entry name" value="Haloacid_Dehalogenase"/>
    <property type="match status" value="1"/>
</dbReference>
<dbReference type="PROSITE" id="PS01228">
    <property type="entry name" value="COF_1"/>
    <property type="match status" value="1"/>
</dbReference>
<dbReference type="Gene3D" id="3.30.1240.10">
    <property type="match status" value="1"/>
</dbReference>
<sequence length="265" mass="30593">MRYKAVISDLDGTLLNSDHKISDYTKEIIHKVIEKGVKFFIATGRHHMDASYIREQLGLDTTLITSNGSRVHNEKREEVFAYDLDEEIVQNILNMDFDSDIYANMYLGDRWLVERENKWANQFKNESGFFYEIIEFKSLETYKASKIFFICEEHEKLVQVKERIEEAFHGQLNIAFSLPECLEIMSQGVSKGMALEKVLKEYAIYPNEVVAFGDGFNDLEMLKFAGKGLVMGNAQDKLKMVLVGHEVIQTNDENGVAKYLEELFL</sequence>
<dbReference type="SFLD" id="SFLDG01144">
    <property type="entry name" value="C2.B.4:_PGP_Like"/>
    <property type="match status" value="1"/>
</dbReference>
<organism evidence="6 7">
    <name type="scientific">Marinisporobacter balticus</name>
    <dbReference type="NCBI Taxonomy" id="2018667"/>
    <lineage>
        <taxon>Bacteria</taxon>
        <taxon>Bacillati</taxon>
        <taxon>Bacillota</taxon>
        <taxon>Clostridia</taxon>
        <taxon>Peptostreptococcales</taxon>
        <taxon>Thermotaleaceae</taxon>
        <taxon>Marinisporobacter</taxon>
    </lineage>
</organism>
<evidence type="ECO:0000313" key="7">
    <source>
        <dbReference type="Proteomes" id="UP000294919"/>
    </source>
</evidence>
<comment type="caution">
    <text evidence="6">The sequence shown here is derived from an EMBL/GenBank/DDBJ whole genome shotgun (WGS) entry which is preliminary data.</text>
</comment>
<evidence type="ECO:0008006" key="8">
    <source>
        <dbReference type="Google" id="ProtNLM"/>
    </source>
</evidence>
<dbReference type="GO" id="GO:0016791">
    <property type="term" value="F:phosphatase activity"/>
    <property type="evidence" value="ECO:0007669"/>
    <property type="project" value="UniProtKB-ARBA"/>
</dbReference>
<reference evidence="6 7" key="1">
    <citation type="submission" date="2019-03" db="EMBL/GenBank/DDBJ databases">
        <title>Genomic Encyclopedia of Type Strains, Phase IV (KMG-IV): sequencing the most valuable type-strain genomes for metagenomic binning, comparative biology and taxonomic classification.</title>
        <authorList>
            <person name="Goeker M."/>
        </authorList>
    </citation>
    <scope>NUCLEOTIDE SEQUENCE [LARGE SCALE GENOMIC DNA]</scope>
    <source>
        <strain evidence="6 7">DSM 102940</strain>
    </source>
</reference>
<dbReference type="AlphaFoldDB" id="A0A4R2KUK0"/>
<protein>
    <recommendedName>
        <fullName evidence="8">Cof subfamily protein (Haloacid dehalogenase superfamily)/HAD superfamily hydrolase (TIGR01484 family)</fullName>
    </recommendedName>
</protein>
<comment type="similarity">
    <text evidence="5">Belongs to the HAD-like hydrolase superfamily. Cof family.</text>
</comment>
<dbReference type="EMBL" id="SLWV01000006">
    <property type="protein sequence ID" value="TCO77493.1"/>
    <property type="molecule type" value="Genomic_DNA"/>
</dbReference>
<gene>
    <name evidence="6" type="ORF">EV214_106140</name>
</gene>
<dbReference type="CDD" id="cd07516">
    <property type="entry name" value="HAD_Pase"/>
    <property type="match status" value="1"/>
</dbReference>
<comment type="cofactor">
    <cofactor evidence="1">
        <name>Mg(2+)</name>
        <dbReference type="ChEBI" id="CHEBI:18420"/>
    </cofactor>
</comment>
<dbReference type="OrthoDB" id="9781413at2"/>
<dbReference type="NCBIfam" id="TIGR00099">
    <property type="entry name" value="Cof-subfamily"/>
    <property type="match status" value="1"/>
</dbReference>
<dbReference type="PANTHER" id="PTHR47267:SF4">
    <property type="entry name" value="PYRIDOXAL PHOSPHATE PHOSPHATASE YIGL"/>
    <property type="match status" value="1"/>
</dbReference>
<dbReference type="InterPro" id="IPR036412">
    <property type="entry name" value="HAD-like_sf"/>
</dbReference>
<dbReference type="PANTHER" id="PTHR47267">
    <property type="match status" value="1"/>
</dbReference>
<dbReference type="SFLD" id="SFLDG01140">
    <property type="entry name" value="C2.B:_Phosphomannomutase_and_P"/>
    <property type="match status" value="1"/>
</dbReference>
<keyword evidence="3" id="KW-0378">Hydrolase</keyword>
<evidence type="ECO:0000256" key="3">
    <source>
        <dbReference type="ARBA" id="ARBA00022801"/>
    </source>
</evidence>
<dbReference type="Gene3D" id="3.40.50.1000">
    <property type="entry name" value="HAD superfamily/HAD-like"/>
    <property type="match status" value="1"/>
</dbReference>
<dbReference type="InterPro" id="IPR023214">
    <property type="entry name" value="HAD_sf"/>
</dbReference>
<dbReference type="RefSeq" id="WP_132244061.1">
    <property type="nucleotide sequence ID" value="NZ_SLWV01000006.1"/>
</dbReference>
<evidence type="ECO:0000256" key="1">
    <source>
        <dbReference type="ARBA" id="ARBA00001946"/>
    </source>
</evidence>
<dbReference type="SUPFAM" id="SSF56784">
    <property type="entry name" value="HAD-like"/>
    <property type="match status" value="1"/>
</dbReference>
<dbReference type="Proteomes" id="UP000294919">
    <property type="component" value="Unassembled WGS sequence"/>
</dbReference>
<dbReference type="PROSITE" id="PS01229">
    <property type="entry name" value="COF_2"/>
    <property type="match status" value="1"/>
</dbReference>
<dbReference type="Pfam" id="PF08282">
    <property type="entry name" value="Hydrolase_3"/>
    <property type="match status" value="1"/>
</dbReference>
<keyword evidence="7" id="KW-1185">Reference proteome</keyword>
<keyword evidence="4" id="KW-0460">Magnesium</keyword>
<accession>A0A4R2KUK0</accession>
<evidence type="ECO:0000256" key="2">
    <source>
        <dbReference type="ARBA" id="ARBA00022723"/>
    </source>
</evidence>
<evidence type="ECO:0000313" key="6">
    <source>
        <dbReference type="EMBL" id="TCO77493.1"/>
    </source>
</evidence>
<proteinExistence type="inferred from homology"/>